<comment type="caution">
    <text evidence="1">The sequence shown here is derived from an EMBL/GenBank/DDBJ whole genome shotgun (WGS) entry which is preliminary data.</text>
</comment>
<dbReference type="AlphaFoldDB" id="A0A2B4RW31"/>
<keyword evidence="2" id="KW-1185">Reference proteome</keyword>
<organism evidence="1 2">
    <name type="scientific">Stylophora pistillata</name>
    <name type="common">Smooth cauliflower coral</name>
    <dbReference type="NCBI Taxonomy" id="50429"/>
    <lineage>
        <taxon>Eukaryota</taxon>
        <taxon>Metazoa</taxon>
        <taxon>Cnidaria</taxon>
        <taxon>Anthozoa</taxon>
        <taxon>Hexacorallia</taxon>
        <taxon>Scleractinia</taxon>
        <taxon>Astrocoeniina</taxon>
        <taxon>Pocilloporidae</taxon>
        <taxon>Stylophora</taxon>
    </lineage>
</organism>
<evidence type="ECO:0000313" key="2">
    <source>
        <dbReference type="Proteomes" id="UP000225706"/>
    </source>
</evidence>
<dbReference type="Proteomes" id="UP000225706">
    <property type="component" value="Unassembled WGS sequence"/>
</dbReference>
<gene>
    <name evidence="1" type="ORF">AWC38_SpisGene14999</name>
</gene>
<protein>
    <submittedName>
        <fullName evidence="1">Uncharacterized protein</fullName>
    </submittedName>
</protein>
<reference evidence="2" key="1">
    <citation type="journal article" date="2017" name="bioRxiv">
        <title>Comparative analysis of the genomes of Stylophora pistillata and Acropora digitifera provides evidence for extensive differences between species of corals.</title>
        <authorList>
            <person name="Voolstra C.R."/>
            <person name="Li Y."/>
            <person name="Liew Y.J."/>
            <person name="Baumgarten S."/>
            <person name="Zoccola D."/>
            <person name="Flot J.-F."/>
            <person name="Tambutte S."/>
            <person name="Allemand D."/>
            <person name="Aranda M."/>
        </authorList>
    </citation>
    <scope>NUCLEOTIDE SEQUENCE [LARGE SCALE GENOMIC DNA]</scope>
</reference>
<sequence>MDVKERARVVDDILEKINVLPEDEKLQDRKDWGEFKEKTEEMNSNAIKTAKSLRAIADRLDQAWWNYKAKHAAGTAACVAGGFLSLMNEGAVPLAFSAAGAVVNIRASTEEVAIRFAEIKAAEKLISETRHNYNALKKMIHNWSVTKERTRLIYIYGLAKTHKVANPQVLTILRDLVLYSVGMPPGASEAVNFLETAALNSGAKAALQGGAEEAAKAGTQATDDVLQAGAKTSTQEVSKSGAQAADDLVEAGSKTVGKFPKNFVVFANTAFLVWDAIDLGFTINDLVINKGSEAAKDLREKAKEIEDAFNL</sequence>
<accession>A0A2B4RW31</accession>
<dbReference type="EMBL" id="LSMT01000313">
    <property type="protein sequence ID" value="PFX20538.1"/>
    <property type="molecule type" value="Genomic_DNA"/>
</dbReference>
<proteinExistence type="predicted"/>
<evidence type="ECO:0000313" key="1">
    <source>
        <dbReference type="EMBL" id="PFX20538.1"/>
    </source>
</evidence>
<name>A0A2B4RW31_STYPI</name>
<dbReference type="OrthoDB" id="5985915at2759"/>